<feature type="region of interest" description="Disordered" evidence="1">
    <location>
        <begin position="292"/>
        <end position="335"/>
    </location>
</feature>
<dbReference type="Proteomes" id="UP000054217">
    <property type="component" value="Unassembled WGS sequence"/>
</dbReference>
<accession>A0A0C3NCT7</accession>
<name>A0A0C3NCT7_PISTI</name>
<dbReference type="HOGENOM" id="CLU_016973_0_0_1"/>
<organism evidence="2 3">
    <name type="scientific">Pisolithus tinctorius Marx 270</name>
    <dbReference type="NCBI Taxonomy" id="870435"/>
    <lineage>
        <taxon>Eukaryota</taxon>
        <taxon>Fungi</taxon>
        <taxon>Dikarya</taxon>
        <taxon>Basidiomycota</taxon>
        <taxon>Agaricomycotina</taxon>
        <taxon>Agaricomycetes</taxon>
        <taxon>Agaricomycetidae</taxon>
        <taxon>Boletales</taxon>
        <taxon>Sclerodermatineae</taxon>
        <taxon>Pisolithaceae</taxon>
        <taxon>Pisolithus</taxon>
    </lineage>
</organism>
<dbReference type="InParanoid" id="A0A0C3NCT7"/>
<keyword evidence="3" id="KW-1185">Reference proteome</keyword>
<feature type="compositionally biased region" description="Polar residues" evidence="1">
    <location>
        <begin position="297"/>
        <end position="310"/>
    </location>
</feature>
<reference evidence="2 3" key="1">
    <citation type="submission" date="2014-04" db="EMBL/GenBank/DDBJ databases">
        <authorList>
            <consortium name="DOE Joint Genome Institute"/>
            <person name="Kuo A."/>
            <person name="Kohler A."/>
            <person name="Costa M.D."/>
            <person name="Nagy L.G."/>
            <person name="Floudas D."/>
            <person name="Copeland A."/>
            <person name="Barry K.W."/>
            <person name="Cichocki N."/>
            <person name="Veneault-Fourrey C."/>
            <person name="LaButti K."/>
            <person name="Lindquist E.A."/>
            <person name="Lipzen A."/>
            <person name="Lundell T."/>
            <person name="Morin E."/>
            <person name="Murat C."/>
            <person name="Sun H."/>
            <person name="Tunlid A."/>
            <person name="Henrissat B."/>
            <person name="Grigoriev I.V."/>
            <person name="Hibbett D.S."/>
            <person name="Martin F."/>
            <person name="Nordberg H.P."/>
            <person name="Cantor M.N."/>
            <person name="Hua S.X."/>
        </authorList>
    </citation>
    <scope>NUCLEOTIDE SEQUENCE [LARGE SCALE GENOMIC DNA]</scope>
    <source>
        <strain evidence="2 3">Marx 270</strain>
    </source>
</reference>
<protein>
    <submittedName>
        <fullName evidence="2">Uncharacterized protein</fullName>
    </submittedName>
</protein>
<proteinExistence type="predicted"/>
<reference evidence="3" key="2">
    <citation type="submission" date="2015-01" db="EMBL/GenBank/DDBJ databases">
        <title>Evolutionary Origins and Diversification of the Mycorrhizal Mutualists.</title>
        <authorList>
            <consortium name="DOE Joint Genome Institute"/>
            <consortium name="Mycorrhizal Genomics Consortium"/>
            <person name="Kohler A."/>
            <person name="Kuo A."/>
            <person name="Nagy L.G."/>
            <person name="Floudas D."/>
            <person name="Copeland A."/>
            <person name="Barry K.W."/>
            <person name="Cichocki N."/>
            <person name="Veneault-Fourrey C."/>
            <person name="LaButti K."/>
            <person name="Lindquist E.A."/>
            <person name="Lipzen A."/>
            <person name="Lundell T."/>
            <person name="Morin E."/>
            <person name="Murat C."/>
            <person name="Riley R."/>
            <person name="Ohm R."/>
            <person name="Sun H."/>
            <person name="Tunlid A."/>
            <person name="Henrissat B."/>
            <person name="Grigoriev I.V."/>
            <person name="Hibbett D.S."/>
            <person name="Martin F."/>
        </authorList>
    </citation>
    <scope>NUCLEOTIDE SEQUENCE [LARGE SCALE GENOMIC DNA]</scope>
    <source>
        <strain evidence="3">Marx 270</strain>
    </source>
</reference>
<evidence type="ECO:0000313" key="2">
    <source>
        <dbReference type="EMBL" id="KIN98919.1"/>
    </source>
</evidence>
<feature type="compositionally biased region" description="Basic and acidic residues" evidence="1">
    <location>
        <begin position="325"/>
        <end position="335"/>
    </location>
</feature>
<evidence type="ECO:0000313" key="3">
    <source>
        <dbReference type="Proteomes" id="UP000054217"/>
    </source>
</evidence>
<sequence>MHTTQEAQAIADEYGKTLGSIMAAAGLTTKATHAESVWNMHQAWYAHTNPKASAEETKDYYRRHTKHYEDHKDEDKHPQLWAEIWKYWKYLSTIIKYKILNAAASVSLPDFNVLSQPHYDCALGLKPQEYRCDHNWQVLPTIILHKFEENGITQGQRNVSWKSLLDLLYVHQYTITDWPAGVPAVGPDFNVKHLNADELHALTVPFLKESMGADYHAEAPLDDKEDQAEYLVPLPNSSFYLKKWTDDQIELFRHSDARMCDIPLVVNTLNQHLCVLSDSDAFVKALPKGDKFKERSAPSSFPDQPVQGQVPSKRHHPLPAASNTHHCESKCGKAV</sequence>
<gene>
    <name evidence="2" type="ORF">M404DRAFT_30888</name>
</gene>
<dbReference type="AlphaFoldDB" id="A0A0C3NCT7"/>
<dbReference type="OrthoDB" id="2691626at2759"/>
<evidence type="ECO:0000256" key="1">
    <source>
        <dbReference type="SAM" id="MobiDB-lite"/>
    </source>
</evidence>
<dbReference type="EMBL" id="KN832010">
    <property type="protein sequence ID" value="KIN98919.1"/>
    <property type="molecule type" value="Genomic_DNA"/>
</dbReference>